<reference evidence="1 2" key="3">
    <citation type="journal article" date="2011" name="Nat. Chem. Biol.">
        <title>Reveromycin A biosynthesis uses RevG and RevJ for stereospecific spiroacetal formation.</title>
        <authorList>
            <person name="Takahashi S."/>
            <person name="Toyoda A."/>
            <person name="Sekiyama Y."/>
            <person name="Takagi H."/>
            <person name="Nogawa T."/>
            <person name="Uramoto M."/>
            <person name="Suzuki R."/>
            <person name="Koshino H."/>
            <person name="Kumano T."/>
            <person name="Panthee S."/>
            <person name="Dairi T."/>
            <person name="Ishikawa J."/>
            <person name="Ikeda H."/>
            <person name="Sakaki Y."/>
            <person name="Osada H."/>
        </authorList>
    </citation>
    <scope>NUCLEOTIDE SEQUENCE [LARGE SCALE GENOMIC DNA]</scope>
    <source>
        <strain evidence="1 2">SN-593</strain>
    </source>
</reference>
<dbReference type="Proteomes" id="UP000595703">
    <property type="component" value="Chromosome"/>
</dbReference>
<reference evidence="1 2" key="4">
    <citation type="journal article" date="2020" name="Sci. Rep.">
        <title>beta-carboline chemical signals induce reveromycin production through a LuxR family regulator in Streptomyces sp. SN-593.</title>
        <authorList>
            <person name="Panthee S."/>
            <person name="Kito N."/>
            <person name="Hayashi T."/>
            <person name="Shimizu T."/>
            <person name="Ishikawa J."/>
            <person name="Hamamoto H."/>
            <person name="Osada H."/>
            <person name="Takahashi S."/>
        </authorList>
    </citation>
    <scope>NUCLEOTIDE SEQUENCE [LARGE SCALE GENOMIC DNA]</scope>
    <source>
        <strain evidence="1 2">SN-593</strain>
    </source>
</reference>
<dbReference type="AlphaFoldDB" id="A0A7U3UNB1"/>
<reference evidence="1 2" key="2">
    <citation type="journal article" date="2011" name="J. Antibiot.">
        <title>Furaquinocins I and J: novel polyketide isoprenoid hybrid compounds from Streptomyces reveromyceticus SN-593.</title>
        <authorList>
            <person name="Panthee S."/>
            <person name="Takahashi S."/>
            <person name="Takagi H."/>
            <person name="Nogawa T."/>
            <person name="Oowada E."/>
            <person name="Uramoto M."/>
            <person name="Osada H."/>
        </authorList>
    </citation>
    <scope>NUCLEOTIDE SEQUENCE [LARGE SCALE GENOMIC DNA]</scope>
    <source>
        <strain evidence="1 2">SN-593</strain>
    </source>
</reference>
<dbReference type="InterPro" id="IPR029074">
    <property type="entry name" value="Imm49"/>
</dbReference>
<gene>
    <name evidence="1" type="ORF">RVR_623</name>
</gene>
<sequence length="550" mass="58475">MLTTQQADYLRSLAAPHVADAEGRRTPLTHLARRCRTSPRESWPGLVAAHYARSAPGPGPQALSARELVEGVRLRLLPEDALDPVPATTMSSVRELADGVLLALVLDRPGGVGVLTDIDVRRAGHDALVDAALARLARLPVEHEEVSTASGAVLHFLTADSPFTAGKALILGDVVRDLTGAELPDEGALVAMPHRAEVVYHPIVDGLASDVLDHLQAYVAGAHQAGAHPLSPRLYWWHRGDLVALTEVDPRTGGSALRLPAELRDLLRGMHRLHRAGRLAGRAGTDAAVDLPDLTRATARSVKSLPEHPEALAGTFAQAVALAHAACGQDPRAADADTWDAWATATQLGSALFTGTHPLICQLGEDVLLSVPACPAEPPADARGWLDALYLALVCRQQDRIAWLCRVPLAALRADDTVDAYVLHWIDTLQTYFTVGAVCVPDKLLAALETSVPEQAGRAPGDFVTMVDRPPVALFHRLVTKDADAFAEALADAVAQHTAFWGDSDAPRSRVALGALAMACVAHDQGLPVDAGLPYLPRYLVGGERVEDIP</sequence>
<evidence type="ECO:0000313" key="1">
    <source>
        <dbReference type="EMBL" id="BBA95671.1"/>
    </source>
</evidence>
<name>A0A7U3UNB1_9ACTN</name>
<reference evidence="1 2" key="1">
    <citation type="journal article" date="2010" name="J. Bacteriol.">
        <title>Biochemical characterization of a novel indole prenyltransferase from Streptomyces sp. SN-593.</title>
        <authorList>
            <person name="Takahashi S."/>
            <person name="Takagi H."/>
            <person name="Toyoda A."/>
            <person name="Uramoto M."/>
            <person name="Nogawa T."/>
            <person name="Ueki M."/>
            <person name="Sakaki Y."/>
            <person name="Osada H."/>
        </authorList>
    </citation>
    <scope>NUCLEOTIDE SEQUENCE [LARGE SCALE GENOMIC DNA]</scope>
    <source>
        <strain evidence="1 2">SN-593</strain>
    </source>
</reference>
<protein>
    <submittedName>
        <fullName evidence="1">Uncharacterized protein</fullName>
    </submittedName>
</protein>
<dbReference type="KEGG" id="arev:RVR_623"/>
<organism evidence="1 2">
    <name type="scientific">Actinacidiphila reveromycinica</name>
    <dbReference type="NCBI Taxonomy" id="659352"/>
    <lineage>
        <taxon>Bacteria</taxon>
        <taxon>Bacillati</taxon>
        <taxon>Actinomycetota</taxon>
        <taxon>Actinomycetes</taxon>
        <taxon>Kitasatosporales</taxon>
        <taxon>Streptomycetaceae</taxon>
        <taxon>Actinacidiphila</taxon>
    </lineage>
</organism>
<dbReference type="EMBL" id="AP018365">
    <property type="protein sequence ID" value="BBA95671.1"/>
    <property type="molecule type" value="Genomic_DNA"/>
</dbReference>
<evidence type="ECO:0000313" key="2">
    <source>
        <dbReference type="Proteomes" id="UP000595703"/>
    </source>
</evidence>
<accession>A0A7U3UNB1</accession>
<keyword evidence="2" id="KW-1185">Reference proteome</keyword>
<dbReference type="Pfam" id="PF15575">
    <property type="entry name" value="Imm49"/>
    <property type="match status" value="1"/>
</dbReference>
<proteinExistence type="predicted"/>